<dbReference type="PANTHER" id="PTHR22600:SF26">
    <property type="entry name" value="BETA-N-ACETYLHEXOSAMINIDASE"/>
    <property type="match status" value="1"/>
</dbReference>
<keyword evidence="13" id="KW-1185">Reference proteome</keyword>
<dbReference type="InterPro" id="IPR015883">
    <property type="entry name" value="Glyco_hydro_20_cat"/>
</dbReference>
<evidence type="ECO:0000259" key="10">
    <source>
        <dbReference type="Pfam" id="PF00728"/>
    </source>
</evidence>
<dbReference type="InterPro" id="IPR029019">
    <property type="entry name" value="HEX_eukaryotic_N"/>
</dbReference>
<feature type="chain" id="PRO_5034369185" description="Beta-hexosaminidase" evidence="9">
    <location>
        <begin position="23"/>
        <end position="567"/>
    </location>
</feature>
<dbReference type="Pfam" id="PF14845">
    <property type="entry name" value="Glycohydro_20b2"/>
    <property type="match status" value="1"/>
</dbReference>
<dbReference type="InterPro" id="IPR029018">
    <property type="entry name" value="Hex-like_dom2"/>
</dbReference>
<reference evidence="12 13" key="1">
    <citation type="journal article" date="2019" name="Environ. Microbiol.">
        <title>At the nexus of three kingdoms: the genome of the mycorrhizal fungus Gigaspora margarita provides insights into plant, endobacterial and fungal interactions.</title>
        <authorList>
            <person name="Venice F."/>
            <person name="Ghignone S."/>
            <person name="Salvioli di Fossalunga A."/>
            <person name="Amselem J."/>
            <person name="Novero M."/>
            <person name="Xianan X."/>
            <person name="Sedzielewska Toro K."/>
            <person name="Morin E."/>
            <person name="Lipzen A."/>
            <person name="Grigoriev I.V."/>
            <person name="Henrissat B."/>
            <person name="Martin F.M."/>
            <person name="Bonfante P."/>
        </authorList>
    </citation>
    <scope>NUCLEOTIDE SEQUENCE [LARGE SCALE GENOMIC DNA]</scope>
    <source>
        <strain evidence="12 13">BEG34</strain>
    </source>
</reference>
<dbReference type="InterPro" id="IPR017853">
    <property type="entry name" value="GH"/>
</dbReference>
<feature type="domain" description="Beta-hexosaminidase eukaryotic type N-terminal" evidence="11">
    <location>
        <begin position="23"/>
        <end position="156"/>
    </location>
</feature>
<evidence type="ECO:0000313" key="12">
    <source>
        <dbReference type="EMBL" id="KAF0406825.1"/>
    </source>
</evidence>
<dbReference type="GO" id="GO:0005975">
    <property type="term" value="P:carbohydrate metabolic process"/>
    <property type="evidence" value="ECO:0007669"/>
    <property type="project" value="InterPro"/>
</dbReference>
<dbReference type="FunFam" id="3.20.20.80:FF:000063">
    <property type="entry name" value="Beta-hexosaminidase"/>
    <property type="match status" value="1"/>
</dbReference>
<organism evidence="12 13">
    <name type="scientific">Gigaspora margarita</name>
    <dbReference type="NCBI Taxonomy" id="4874"/>
    <lineage>
        <taxon>Eukaryota</taxon>
        <taxon>Fungi</taxon>
        <taxon>Fungi incertae sedis</taxon>
        <taxon>Mucoromycota</taxon>
        <taxon>Glomeromycotina</taxon>
        <taxon>Glomeromycetes</taxon>
        <taxon>Diversisporales</taxon>
        <taxon>Gigasporaceae</taxon>
        <taxon>Gigaspora</taxon>
    </lineage>
</organism>
<evidence type="ECO:0000256" key="7">
    <source>
        <dbReference type="PIRNR" id="PIRNR001093"/>
    </source>
</evidence>
<dbReference type="SUPFAM" id="SSF55545">
    <property type="entry name" value="beta-N-acetylhexosaminidase-like domain"/>
    <property type="match status" value="1"/>
</dbReference>
<comment type="similarity">
    <text evidence="2 7">Belongs to the glycosyl hydrolase 20 family.</text>
</comment>
<dbReference type="PANTHER" id="PTHR22600">
    <property type="entry name" value="BETA-HEXOSAMINIDASE"/>
    <property type="match status" value="1"/>
</dbReference>
<proteinExistence type="inferred from homology"/>
<sequence length="567" mass="65142">MISKFIFQLIILLLYTRTCVNALWPLPQYWVKGSKTLSISPDFSIKQTSETRSILNSHTKEILKSAEDRLLNLLTSEQYVSPNVKSIFPKSIDKSNTLCFLKISIATNVSELDLGIDESYELIIPDSKNDDYQLTAYLKAQTVFGVLHGFNSFSQLLYYNRSKLLLPFAPHDIKDFPRFSHRGLLLDTSRNYFPINDILTTLNIMSWNKFNVFHWHITDSPSWPVVSEVYPELSNKGSYDPKYMIYTKDDIKKVIEYAKFRGIRIIPEFDMPGHTHSIAESMPEIMTCINKQPNWTTFANEPPSGQLNPALPETYTFLHKLLPELTSYFVDKYYHSGGDEVNLNCWNSTPSINEYLSQNPGFSIETLLAKFINETHGIVRKSKKIPIVWQEMVVDHKLPLNNDTIIQVWTTKEITKEVVSKGYRVITGSSDFWYLDCGHGAWLGNDVNGNSWCDPYKTWQKIYSYNPIDGLTDEETKLVLGGEVHLWTEQTDPTNLENLLWPRASAAAEVLWSGPYDTSKKIRTPDKDALARLTDWRFRMVDRGVNAIPLQPLWCARTGMCDVLNPK</sequence>
<comment type="catalytic activity">
    <reaction evidence="1 7">
        <text>Hydrolysis of terminal non-reducing N-acetyl-D-hexosamine residues in N-acetyl-beta-D-hexosaminides.</text>
        <dbReference type="EC" id="3.2.1.52"/>
    </reaction>
</comment>
<comment type="caution">
    <text evidence="12">The sequence shown here is derived from an EMBL/GenBank/DDBJ whole genome shotgun (WGS) entry which is preliminary data.</text>
</comment>
<evidence type="ECO:0000256" key="3">
    <source>
        <dbReference type="ARBA" id="ARBA00022729"/>
    </source>
</evidence>
<evidence type="ECO:0000256" key="6">
    <source>
        <dbReference type="ARBA" id="ARBA00023295"/>
    </source>
</evidence>
<keyword evidence="5" id="KW-0325">Glycoprotein</keyword>
<dbReference type="EMBL" id="WTPW01001939">
    <property type="protein sequence ID" value="KAF0406825.1"/>
    <property type="molecule type" value="Genomic_DNA"/>
</dbReference>
<keyword evidence="4 7" id="KW-0378">Hydrolase</keyword>
<dbReference type="InterPro" id="IPR025705">
    <property type="entry name" value="Beta_hexosaminidase_sua/sub"/>
</dbReference>
<evidence type="ECO:0000259" key="11">
    <source>
        <dbReference type="Pfam" id="PF14845"/>
    </source>
</evidence>
<dbReference type="AlphaFoldDB" id="A0A8H3X4Q5"/>
<evidence type="ECO:0000256" key="2">
    <source>
        <dbReference type="ARBA" id="ARBA00006285"/>
    </source>
</evidence>
<dbReference type="GO" id="GO:0016020">
    <property type="term" value="C:membrane"/>
    <property type="evidence" value="ECO:0007669"/>
    <property type="project" value="TreeGrafter"/>
</dbReference>
<feature type="domain" description="Glycoside hydrolase family 20 catalytic" evidence="10">
    <location>
        <begin position="179"/>
        <end position="514"/>
    </location>
</feature>
<dbReference type="Gene3D" id="3.20.20.80">
    <property type="entry name" value="Glycosidases"/>
    <property type="match status" value="1"/>
</dbReference>
<feature type="active site" description="Proton donor" evidence="8">
    <location>
        <position position="340"/>
    </location>
</feature>
<dbReference type="Gene3D" id="3.30.379.10">
    <property type="entry name" value="Chitobiase/beta-hexosaminidase domain 2-like"/>
    <property type="match status" value="1"/>
</dbReference>
<feature type="signal peptide" evidence="9">
    <location>
        <begin position="1"/>
        <end position="22"/>
    </location>
</feature>
<evidence type="ECO:0000256" key="8">
    <source>
        <dbReference type="PIRSR" id="PIRSR001093-1"/>
    </source>
</evidence>
<protein>
    <recommendedName>
        <fullName evidence="7">Beta-hexosaminidase</fullName>
        <ecNumber evidence="7">3.2.1.52</ecNumber>
    </recommendedName>
</protein>
<dbReference type="GO" id="GO:0030203">
    <property type="term" value="P:glycosaminoglycan metabolic process"/>
    <property type="evidence" value="ECO:0007669"/>
    <property type="project" value="TreeGrafter"/>
</dbReference>
<evidence type="ECO:0000313" key="13">
    <source>
        <dbReference type="Proteomes" id="UP000439903"/>
    </source>
</evidence>
<dbReference type="GO" id="GO:0004563">
    <property type="term" value="F:beta-N-acetylhexosaminidase activity"/>
    <property type="evidence" value="ECO:0007669"/>
    <property type="project" value="UniProtKB-EC"/>
</dbReference>
<gene>
    <name evidence="12" type="ORF">F8M41_008834</name>
</gene>
<evidence type="ECO:0000256" key="5">
    <source>
        <dbReference type="ARBA" id="ARBA00023180"/>
    </source>
</evidence>
<evidence type="ECO:0000256" key="1">
    <source>
        <dbReference type="ARBA" id="ARBA00001231"/>
    </source>
</evidence>
<dbReference type="CDD" id="cd06562">
    <property type="entry name" value="GH20_HexA_HexB-like"/>
    <property type="match status" value="1"/>
</dbReference>
<dbReference type="Proteomes" id="UP000439903">
    <property type="component" value="Unassembled WGS sequence"/>
</dbReference>
<evidence type="ECO:0000256" key="4">
    <source>
        <dbReference type="ARBA" id="ARBA00022801"/>
    </source>
</evidence>
<evidence type="ECO:0000256" key="9">
    <source>
        <dbReference type="SAM" id="SignalP"/>
    </source>
</evidence>
<dbReference type="PRINTS" id="PR00738">
    <property type="entry name" value="GLHYDRLASE20"/>
</dbReference>
<dbReference type="PIRSF" id="PIRSF001093">
    <property type="entry name" value="B-hxosamndse_ab_euk"/>
    <property type="match status" value="1"/>
</dbReference>
<dbReference type="EC" id="3.2.1.52" evidence="7"/>
<keyword evidence="3 9" id="KW-0732">Signal</keyword>
<keyword evidence="6 7" id="KW-0326">Glycosidase</keyword>
<dbReference type="OrthoDB" id="428480at2759"/>
<name>A0A8H3X4Q5_GIGMA</name>
<dbReference type="SUPFAM" id="SSF51445">
    <property type="entry name" value="(Trans)glycosidases"/>
    <property type="match status" value="1"/>
</dbReference>
<dbReference type="Pfam" id="PF00728">
    <property type="entry name" value="Glyco_hydro_20"/>
    <property type="match status" value="1"/>
</dbReference>
<accession>A0A8H3X4Q5</accession>